<comment type="caution">
    <text evidence="9">The sequence shown here is derived from an EMBL/GenBank/DDBJ whole genome shotgun (WGS) entry which is preliminary data.</text>
</comment>
<evidence type="ECO:0000256" key="2">
    <source>
        <dbReference type="ARBA" id="ARBA00022438"/>
    </source>
</evidence>
<dbReference type="GO" id="GO:0004177">
    <property type="term" value="F:aminopeptidase activity"/>
    <property type="evidence" value="ECO:0007669"/>
    <property type="project" value="UniProtKB-UniRule"/>
</dbReference>
<sequence>MKDLLLSMLRPFGPSGSEAPISAAIAERIRPFVDEIKTDALGNLIAVRRGKGGKRVMFSAHMDSIGYIVLDADKEGFLRVSNIGGVNPATAAGRHVVFANGVAGVVYSEPLGSDKPAIGKLFIDVGASSAEEALAKVPLGTMAVVAHQWSEMGDLVAAPFMDDRAACAVLAALLEALGPTDNEVCAVFSTQEEVGLRGARAAAYAVNPDIGVAIDVTPAGGVPKADPPLPVRVGQGPAVKVKDAASISTPLVRDGLVAAAGEAGVPFQYEVLPYGGTDAGAIMSARGGVPSGTLSIPCRYVHSPVETVSLTDMENAVKLLKAYVEKIVR</sequence>
<feature type="active site" description="Proton acceptor" evidence="7">
    <location>
        <position position="192"/>
    </location>
</feature>
<reference evidence="9" key="1">
    <citation type="submission" date="2020-10" db="EMBL/GenBank/DDBJ databases">
        <authorList>
            <person name="Gilroy R."/>
        </authorList>
    </citation>
    <scope>NUCLEOTIDE SEQUENCE</scope>
    <source>
        <strain evidence="9">ChiHile30-977</strain>
    </source>
</reference>
<name>A0A9D1CJA2_9FIRM</name>
<keyword evidence="5" id="KW-0378">Hydrolase</keyword>
<feature type="binding site" evidence="8">
    <location>
        <position position="162"/>
    </location>
    <ligand>
        <name>Zn(2+)</name>
        <dbReference type="ChEBI" id="CHEBI:29105"/>
        <label>2</label>
    </ligand>
</feature>
<protein>
    <submittedName>
        <fullName evidence="9">M20/M25/M40 family metallo-hydrolase</fullName>
    </submittedName>
</protein>
<feature type="binding site" evidence="8">
    <location>
        <position position="162"/>
    </location>
    <ligand>
        <name>Zn(2+)</name>
        <dbReference type="ChEBI" id="CHEBI:29105"/>
        <label>1</label>
    </ligand>
</feature>
<evidence type="ECO:0000256" key="1">
    <source>
        <dbReference type="ARBA" id="ARBA00006272"/>
    </source>
</evidence>
<dbReference type="Gene3D" id="2.40.30.40">
    <property type="entry name" value="Peptidase M42, domain 2"/>
    <property type="match status" value="1"/>
</dbReference>
<dbReference type="Proteomes" id="UP000886819">
    <property type="component" value="Unassembled WGS sequence"/>
</dbReference>
<dbReference type="SUPFAM" id="SSF53187">
    <property type="entry name" value="Zn-dependent exopeptidases"/>
    <property type="match status" value="1"/>
</dbReference>
<dbReference type="PANTHER" id="PTHR32481">
    <property type="entry name" value="AMINOPEPTIDASE"/>
    <property type="match status" value="1"/>
</dbReference>
<dbReference type="Pfam" id="PF05343">
    <property type="entry name" value="Peptidase_M42"/>
    <property type="match status" value="1"/>
</dbReference>
<evidence type="ECO:0000256" key="5">
    <source>
        <dbReference type="ARBA" id="ARBA00022801"/>
    </source>
</evidence>
<dbReference type="InterPro" id="IPR051464">
    <property type="entry name" value="Peptidase_M42_aminopept"/>
</dbReference>
<dbReference type="Gene3D" id="3.40.630.10">
    <property type="entry name" value="Zn peptidases"/>
    <property type="match status" value="1"/>
</dbReference>
<feature type="binding site" evidence="8">
    <location>
        <position position="215"/>
    </location>
    <ligand>
        <name>Zn(2+)</name>
        <dbReference type="ChEBI" id="CHEBI:29105"/>
        <label>1</label>
    </ligand>
</feature>
<dbReference type="AlphaFoldDB" id="A0A9D1CJA2"/>
<evidence type="ECO:0000256" key="4">
    <source>
        <dbReference type="ARBA" id="ARBA00022723"/>
    </source>
</evidence>
<dbReference type="GO" id="GO:0046872">
    <property type="term" value="F:metal ion binding"/>
    <property type="evidence" value="ECO:0007669"/>
    <property type="project" value="UniProtKB-UniRule"/>
</dbReference>
<dbReference type="GO" id="GO:0006508">
    <property type="term" value="P:proteolysis"/>
    <property type="evidence" value="ECO:0007669"/>
    <property type="project" value="UniProtKB-KW"/>
</dbReference>
<dbReference type="InterPro" id="IPR023367">
    <property type="entry name" value="Peptidase_M42_dom2"/>
</dbReference>
<evidence type="ECO:0000256" key="6">
    <source>
        <dbReference type="PIRNR" id="PIRNR001123"/>
    </source>
</evidence>
<evidence type="ECO:0000256" key="8">
    <source>
        <dbReference type="PIRSR" id="PIRSR001123-2"/>
    </source>
</evidence>
<proteinExistence type="inferred from homology"/>
<evidence type="ECO:0000256" key="7">
    <source>
        <dbReference type="PIRSR" id="PIRSR001123-1"/>
    </source>
</evidence>
<keyword evidence="4 8" id="KW-0479">Metal-binding</keyword>
<dbReference type="EMBL" id="DVFI01000145">
    <property type="protein sequence ID" value="HIQ63996.1"/>
    <property type="molecule type" value="Genomic_DNA"/>
</dbReference>
<dbReference type="InterPro" id="IPR008007">
    <property type="entry name" value="Peptidase_M42"/>
</dbReference>
<keyword evidence="3" id="KW-0645">Protease</keyword>
<gene>
    <name evidence="9" type="ORF">IAA66_10530</name>
</gene>
<dbReference type="PANTHER" id="PTHR32481:SF9">
    <property type="entry name" value="ENDOGLUCANASE"/>
    <property type="match status" value="1"/>
</dbReference>
<comment type="cofactor">
    <cofactor evidence="8">
        <name>a divalent metal cation</name>
        <dbReference type="ChEBI" id="CHEBI:60240"/>
    </cofactor>
    <text evidence="8">Binds 2 divalent metal cations per subunit.</text>
</comment>
<evidence type="ECO:0000313" key="10">
    <source>
        <dbReference type="Proteomes" id="UP000886819"/>
    </source>
</evidence>
<evidence type="ECO:0000256" key="3">
    <source>
        <dbReference type="ARBA" id="ARBA00022670"/>
    </source>
</evidence>
<organism evidence="9 10">
    <name type="scientific">Candidatus Avichristensenella intestinipullorum</name>
    <dbReference type="NCBI Taxonomy" id="2840693"/>
    <lineage>
        <taxon>Bacteria</taxon>
        <taxon>Bacillati</taxon>
        <taxon>Bacillota</taxon>
        <taxon>Clostridia</taxon>
        <taxon>Candidatus Avichristensenella</taxon>
    </lineage>
</organism>
<accession>A0A9D1CJA2</accession>
<dbReference type="SUPFAM" id="SSF101821">
    <property type="entry name" value="Aminopeptidase/glucanase lid domain"/>
    <property type="match status" value="1"/>
</dbReference>
<reference evidence="9" key="2">
    <citation type="journal article" date="2021" name="PeerJ">
        <title>Extensive microbial diversity within the chicken gut microbiome revealed by metagenomics and culture.</title>
        <authorList>
            <person name="Gilroy R."/>
            <person name="Ravi A."/>
            <person name="Getino M."/>
            <person name="Pursley I."/>
            <person name="Horton D.L."/>
            <person name="Alikhan N.F."/>
            <person name="Baker D."/>
            <person name="Gharbi K."/>
            <person name="Hall N."/>
            <person name="Watson M."/>
            <person name="Adriaenssens E.M."/>
            <person name="Foster-Nyarko E."/>
            <person name="Jarju S."/>
            <person name="Secka A."/>
            <person name="Antonio M."/>
            <person name="Oren A."/>
            <person name="Chaudhuri R.R."/>
            <person name="La Ragione R."/>
            <person name="Hildebrand F."/>
            <person name="Pallen M.J."/>
        </authorList>
    </citation>
    <scope>NUCLEOTIDE SEQUENCE</scope>
    <source>
        <strain evidence="9">ChiHile30-977</strain>
    </source>
</reference>
<keyword evidence="2" id="KW-0031">Aminopeptidase</keyword>
<feature type="binding site" evidence="8">
    <location>
        <position position="61"/>
    </location>
    <ligand>
        <name>Zn(2+)</name>
        <dbReference type="ChEBI" id="CHEBI:29105"/>
        <label>1</label>
    </ligand>
</feature>
<feature type="binding site" evidence="8">
    <location>
        <position position="302"/>
    </location>
    <ligand>
        <name>Zn(2+)</name>
        <dbReference type="ChEBI" id="CHEBI:29105"/>
        <label>2</label>
    </ligand>
</feature>
<comment type="similarity">
    <text evidence="1 6">Belongs to the peptidase M42 family.</text>
</comment>
<dbReference type="PIRSF" id="PIRSF001123">
    <property type="entry name" value="PepA_GA"/>
    <property type="match status" value="1"/>
</dbReference>
<evidence type="ECO:0000313" key="9">
    <source>
        <dbReference type="EMBL" id="HIQ63996.1"/>
    </source>
</evidence>
<feature type="binding site" evidence="8">
    <location>
        <position position="193"/>
    </location>
    <ligand>
        <name>Zn(2+)</name>
        <dbReference type="ChEBI" id="CHEBI:29105"/>
        <label>2</label>
    </ligand>
</feature>